<name>A0ABU2HA15_9ACTN</name>
<dbReference type="InterPro" id="IPR036102">
    <property type="entry name" value="OsmC/Ohrsf"/>
</dbReference>
<dbReference type="InterPro" id="IPR015946">
    <property type="entry name" value="KH_dom-like_a/b"/>
</dbReference>
<evidence type="ECO:0000259" key="2">
    <source>
        <dbReference type="Pfam" id="PF12146"/>
    </source>
</evidence>
<evidence type="ECO:0000256" key="1">
    <source>
        <dbReference type="SAM" id="MobiDB-lite"/>
    </source>
</evidence>
<dbReference type="SUPFAM" id="SSF53474">
    <property type="entry name" value="alpha/beta-Hydrolases"/>
    <property type="match status" value="1"/>
</dbReference>
<evidence type="ECO:0000313" key="4">
    <source>
        <dbReference type="Proteomes" id="UP001250214"/>
    </source>
</evidence>
<comment type="caution">
    <text evidence="3">The sequence shown here is derived from an EMBL/GenBank/DDBJ whole genome shotgun (WGS) entry which is preliminary data.</text>
</comment>
<keyword evidence="4" id="KW-1185">Reference proteome</keyword>
<evidence type="ECO:0000313" key="3">
    <source>
        <dbReference type="EMBL" id="MDS1272121.1"/>
    </source>
</evidence>
<dbReference type="Pfam" id="PF12146">
    <property type="entry name" value="Hydrolase_4"/>
    <property type="match status" value="1"/>
</dbReference>
<dbReference type="RefSeq" id="WP_310913693.1">
    <property type="nucleotide sequence ID" value="NZ_JAVLVT010000010.1"/>
</dbReference>
<dbReference type="GO" id="GO:0016787">
    <property type="term" value="F:hydrolase activity"/>
    <property type="evidence" value="ECO:0007669"/>
    <property type="project" value="UniProtKB-KW"/>
</dbReference>
<feature type="compositionally biased region" description="Polar residues" evidence="1">
    <location>
        <begin position="265"/>
        <end position="277"/>
    </location>
</feature>
<organism evidence="3 4">
    <name type="scientific">Lipingzhangella rawalii</name>
    <dbReference type="NCBI Taxonomy" id="2055835"/>
    <lineage>
        <taxon>Bacteria</taxon>
        <taxon>Bacillati</taxon>
        <taxon>Actinomycetota</taxon>
        <taxon>Actinomycetes</taxon>
        <taxon>Streptosporangiales</taxon>
        <taxon>Nocardiopsidaceae</taxon>
        <taxon>Lipingzhangella</taxon>
    </lineage>
</organism>
<dbReference type="SUPFAM" id="SSF82784">
    <property type="entry name" value="OsmC-like"/>
    <property type="match status" value="1"/>
</dbReference>
<dbReference type="Gene3D" id="3.30.300.20">
    <property type="match status" value="1"/>
</dbReference>
<dbReference type="EMBL" id="JAVLVT010000010">
    <property type="protein sequence ID" value="MDS1272121.1"/>
    <property type="molecule type" value="Genomic_DNA"/>
</dbReference>
<feature type="domain" description="Serine aminopeptidase S33" evidence="2">
    <location>
        <begin position="27"/>
        <end position="134"/>
    </location>
</feature>
<protein>
    <submittedName>
        <fullName evidence="3">Alpha/beta fold hydrolase</fullName>
    </submittedName>
</protein>
<dbReference type="PANTHER" id="PTHR39624:SF2">
    <property type="entry name" value="OSMC-LIKE PROTEIN"/>
    <property type="match status" value="1"/>
</dbReference>
<dbReference type="Proteomes" id="UP001250214">
    <property type="component" value="Unassembled WGS sequence"/>
</dbReference>
<dbReference type="InterPro" id="IPR003718">
    <property type="entry name" value="OsmC/Ohr_fam"/>
</dbReference>
<dbReference type="InterPro" id="IPR022742">
    <property type="entry name" value="Hydrolase_4"/>
</dbReference>
<sequence>MARSEKVTFPGLSGAKLAGRLEEPDDPPRAVALFAHCFSCGKDSAAANRITRELTERGIAVFRFDFTGLGQSGGDLGNTEFRANLGDLVRAADYLRDTYAAPSILVGHSLGGSAVLAAAPQIPEARAVVTIGAPADPAHLGHLLEEPDPEASSAGEARLRVSGRSFRIRQELLEDLDVRSGGQAARVTGLGVPLLILHAPKDEVVGIDSARLIYEAARHPKSFVSLDGADHLLSQQPDTAFVADLIATWSGRYLEQVARPAVPPQATTTDNDTSTGELTVRETGPGPYSQRVTVGRHQLIADEPTPSGGANTGPGPYDLLLAALGSCTSMTVRMYAQRRQWPLRDVSVTLRHSRIHATDCAECETTSGRVDHIVREIRLFGDLDRTQRAKLLEIADKCPVHRTLRSEVAVTTTEVEHD</sequence>
<dbReference type="Gene3D" id="3.40.50.1820">
    <property type="entry name" value="alpha/beta hydrolase"/>
    <property type="match status" value="1"/>
</dbReference>
<dbReference type="InterPro" id="IPR029058">
    <property type="entry name" value="AB_hydrolase_fold"/>
</dbReference>
<gene>
    <name evidence="3" type="ORF">RIF23_17670</name>
</gene>
<proteinExistence type="predicted"/>
<feature type="region of interest" description="Disordered" evidence="1">
    <location>
        <begin position="260"/>
        <end position="290"/>
    </location>
</feature>
<reference evidence="4" key="1">
    <citation type="submission" date="2023-07" db="EMBL/GenBank/DDBJ databases">
        <title>Novel species in the genus Lipingzhangella isolated from Sambhar Salt Lake.</title>
        <authorList>
            <person name="Jiya N."/>
            <person name="Kajale S."/>
            <person name="Sharma A."/>
        </authorList>
    </citation>
    <scope>NUCLEOTIDE SEQUENCE [LARGE SCALE GENOMIC DNA]</scope>
    <source>
        <strain evidence="4">LS1_29</strain>
    </source>
</reference>
<accession>A0ABU2HA15</accession>
<keyword evidence="3" id="KW-0378">Hydrolase</keyword>
<dbReference type="Pfam" id="PF02566">
    <property type="entry name" value="OsmC"/>
    <property type="match status" value="1"/>
</dbReference>
<dbReference type="PANTHER" id="PTHR39624">
    <property type="entry name" value="PROTEIN INVOLVED IN RIMO-MEDIATED BETA-METHYLTHIOLATION OF RIBOSOMAL PROTEIN S12 YCAO"/>
    <property type="match status" value="1"/>
</dbReference>